<name>A0A1H7LUG6_HALLR</name>
<dbReference type="PANTHER" id="PTHR43471:SF1">
    <property type="entry name" value="ABC TRANSPORTER PERMEASE PROTEIN NOSY-RELATED"/>
    <property type="match status" value="1"/>
</dbReference>
<dbReference type="Proteomes" id="UP000183894">
    <property type="component" value="Unassembled WGS sequence"/>
</dbReference>
<dbReference type="AlphaFoldDB" id="A0A1H7LUG6"/>
<dbReference type="PANTHER" id="PTHR43471">
    <property type="entry name" value="ABC TRANSPORTER PERMEASE"/>
    <property type="match status" value="1"/>
</dbReference>
<keyword evidence="1" id="KW-0472">Membrane</keyword>
<dbReference type="GO" id="GO:0005886">
    <property type="term" value="C:plasma membrane"/>
    <property type="evidence" value="ECO:0007669"/>
    <property type="project" value="UniProtKB-SubCell"/>
</dbReference>
<keyword evidence="1" id="KW-0812">Transmembrane</keyword>
<accession>A0A1H7LUG6</accession>
<feature type="transmembrane region" description="Helical" evidence="1">
    <location>
        <begin position="145"/>
        <end position="169"/>
    </location>
</feature>
<feature type="transmembrane region" description="Helical" evidence="1">
    <location>
        <begin position="20"/>
        <end position="42"/>
    </location>
</feature>
<sequence>MTLESVARKDFRDALRSRWLMGLTVFFALLIGGSTVLFYGVLLKGAGANSESLFGLTTAPGGLFSFSYAGMLGFVLALIALVTAHGSLIDERESGSLKLLLSLPNSRRDVVFGKLVGRTLVVVASMLVGFVIALFAMLFTGAQVAFVSFAGQVALSGLLATAFVSIGIWLSASSNTPRQALFGTIGLYFIFAVLWSTVATGIPRLFNWAAGKVPGIDPMAAEQIVLTRLFIKYLNPLRAYETLIAQLYGSAAAARLFKAGVRESLVLQPILKESIPVYLSGPFILAVLLAWIAIPPILGYRSFQKSDL</sequence>
<proteinExistence type="predicted"/>
<organism evidence="2 3">
    <name type="scientific">Haloferax larsenii</name>
    <dbReference type="NCBI Taxonomy" id="302484"/>
    <lineage>
        <taxon>Archaea</taxon>
        <taxon>Methanobacteriati</taxon>
        <taxon>Methanobacteriota</taxon>
        <taxon>Stenosarchaea group</taxon>
        <taxon>Halobacteria</taxon>
        <taxon>Halobacteriales</taxon>
        <taxon>Haloferacaceae</taxon>
        <taxon>Haloferax</taxon>
    </lineage>
</organism>
<feature type="transmembrane region" description="Helical" evidence="1">
    <location>
        <begin position="115"/>
        <end position="139"/>
    </location>
</feature>
<evidence type="ECO:0000256" key="1">
    <source>
        <dbReference type="SAM" id="Phobius"/>
    </source>
</evidence>
<dbReference type="GO" id="GO:0140359">
    <property type="term" value="F:ABC-type transporter activity"/>
    <property type="evidence" value="ECO:0007669"/>
    <property type="project" value="InterPro"/>
</dbReference>
<dbReference type="Pfam" id="PF12679">
    <property type="entry name" value="ABC2_membrane_2"/>
    <property type="match status" value="1"/>
</dbReference>
<keyword evidence="1" id="KW-1133">Transmembrane helix</keyword>
<dbReference type="EMBL" id="FOAD01000002">
    <property type="protein sequence ID" value="SEL02552.1"/>
    <property type="molecule type" value="Genomic_DNA"/>
</dbReference>
<dbReference type="RefSeq" id="WP_074793002.1">
    <property type="nucleotide sequence ID" value="NZ_FOAD01000002.1"/>
</dbReference>
<dbReference type="OrthoDB" id="86287at2157"/>
<feature type="transmembrane region" description="Helical" evidence="1">
    <location>
        <begin position="275"/>
        <end position="298"/>
    </location>
</feature>
<protein>
    <submittedName>
        <fullName evidence="2">ABC-2 type transport system permease protein</fullName>
    </submittedName>
</protein>
<reference evidence="2 3" key="1">
    <citation type="submission" date="2016-10" db="EMBL/GenBank/DDBJ databases">
        <authorList>
            <person name="de Groot N.N."/>
        </authorList>
    </citation>
    <scope>NUCLEOTIDE SEQUENCE [LARGE SCALE GENOMIC DNA]</scope>
    <source>
        <strain evidence="2 3">CDM_5</strain>
    </source>
</reference>
<feature type="transmembrane region" description="Helical" evidence="1">
    <location>
        <begin position="62"/>
        <end position="84"/>
    </location>
</feature>
<evidence type="ECO:0000313" key="2">
    <source>
        <dbReference type="EMBL" id="SEL02552.1"/>
    </source>
</evidence>
<feature type="transmembrane region" description="Helical" evidence="1">
    <location>
        <begin position="181"/>
        <end position="202"/>
    </location>
</feature>
<evidence type="ECO:0000313" key="3">
    <source>
        <dbReference type="Proteomes" id="UP000183894"/>
    </source>
</evidence>
<gene>
    <name evidence="2" type="ORF">SAMN04488691_102423</name>
</gene>